<feature type="compositionally biased region" description="Acidic residues" evidence="2">
    <location>
        <begin position="408"/>
        <end position="417"/>
    </location>
</feature>
<feature type="region of interest" description="Disordered" evidence="2">
    <location>
        <begin position="375"/>
        <end position="417"/>
    </location>
</feature>
<dbReference type="EMBL" id="JAPEVB010000001">
    <property type="protein sequence ID" value="KAJ4397341.1"/>
    <property type="molecule type" value="Genomic_DNA"/>
</dbReference>
<organism evidence="3 4">
    <name type="scientific">Gnomoniopsis smithogilvyi</name>
    <dbReference type="NCBI Taxonomy" id="1191159"/>
    <lineage>
        <taxon>Eukaryota</taxon>
        <taxon>Fungi</taxon>
        <taxon>Dikarya</taxon>
        <taxon>Ascomycota</taxon>
        <taxon>Pezizomycotina</taxon>
        <taxon>Sordariomycetes</taxon>
        <taxon>Sordariomycetidae</taxon>
        <taxon>Diaporthales</taxon>
        <taxon>Gnomoniaceae</taxon>
        <taxon>Gnomoniopsis</taxon>
    </lineage>
</organism>
<evidence type="ECO:0000256" key="1">
    <source>
        <dbReference type="SAM" id="Coils"/>
    </source>
</evidence>
<reference evidence="3" key="1">
    <citation type="submission" date="2022-10" db="EMBL/GenBank/DDBJ databases">
        <title>Tapping the CABI collections for fungal endophytes: first genome assemblies for Collariella, Neodidymelliopsis, Ascochyta clinopodiicola, Didymella pomorum, Didymosphaeria variabile, Neocosmospora piperis and Neocucurbitaria cava.</title>
        <authorList>
            <person name="Hill R."/>
        </authorList>
    </citation>
    <scope>NUCLEOTIDE SEQUENCE</scope>
    <source>
        <strain evidence="3">IMI 355082</strain>
    </source>
</reference>
<sequence>MSENPQDGVSSDGSSITLAVMGTPAPQDGQDVQDVQNTYHETGIFQDFNDTPEIVAEEMEECRSDGDTTIDNDSGSDSDSDSVSDFEDDDFDEATNTDHEPITHGSPELGNTTSHLDQVVNPLVPLADAPHNKPTSFINLLESSYAPGRGTFDVEFSLQHGEAEVKCLEKEERRIRLLLKEAKEYCQETRQELEHSNQAFKNLQDQNGISQELWQEYEAFCESLEPQFGCRGGWSILCFEDHKNSYMKYDPDLTLFTESAECPFQSCNFRCEAYTIVPNSPDVEYVVEFWPIASPVPRTGTEKTWGEQYPNLYRLATRALYNFTRPDTQAASELLRSLPDSDAPFSGGWLFQYQPEKKRASHPVLSRRWTYRSAHKINGNGPRPAEEEEEYPITDEDAAKEPDIGLVESEEEETSNIALELEELMQVD</sequence>
<feature type="compositionally biased region" description="Acidic residues" evidence="2">
    <location>
        <begin position="68"/>
        <end position="95"/>
    </location>
</feature>
<feature type="compositionally biased region" description="Polar residues" evidence="2">
    <location>
        <begin position="1"/>
        <end position="17"/>
    </location>
</feature>
<feature type="region of interest" description="Disordered" evidence="2">
    <location>
        <begin position="1"/>
        <end position="114"/>
    </location>
</feature>
<dbReference type="OrthoDB" id="5228679at2759"/>
<feature type="compositionally biased region" description="Acidic residues" evidence="2">
    <location>
        <begin position="386"/>
        <end position="396"/>
    </location>
</feature>
<evidence type="ECO:0000313" key="4">
    <source>
        <dbReference type="Proteomes" id="UP001140453"/>
    </source>
</evidence>
<evidence type="ECO:0000256" key="2">
    <source>
        <dbReference type="SAM" id="MobiDB-lite"/>
    </source>
</evidence>
<accession>A0A9W9D2U3</accession>
<protein>
    <submittedName>
        <fullName evidence="3">Uncharacterized protein</fullName>
    </submittedName>
</protein>
<gene>
    <name evidence="3" type="ORF">N0V93_001566</name>
</gene>
<comment type="caution">
    <text evidence="3">The sequence shown here is derived from an EMBL/GenBank/DDBJ whole genome shotgun (WGS) entry which is preliminary data.</text>
</comment>
<evidence type="ECO:0000313" key="3">
    <source>
        <dbReference type="EMBL" id="KAJ4397341.1"/>
    </source>
</evidence>
<dbReference type="AlphaFoldDB" id="A0A9W9D2U3"/>
<dbReference type="Proteomes" id="UP001140453">
    <property type="component" value="Unassembled WGS sequence"/>
</dbReference>
<keyword evidence="1" id="KW-0175">Coiled coil</keyword>
<keyword evidence="4" id="KW-1185">Reference proteome</keyword>
<name>A0A9W9D2U3_9PEZI</name>
<feature type="coiled-coil region" evidence="1">
    <location>
        <begin position="168"/>
        <end position="206"/>
    </location>
</feature>
<proteinExistence type="predicted"/>